<dbReference type="OrthoDB" id="5985073at2759"/>
<keyword evidence="3 5" id="KW-0560">Oxidoreductase</keyword>
<name>A0A9P4I342_9PEZI</name>
<dbReference type="Proteomes" id="UP000799772">
    <property type="component" value="Unassembled WGS sequence"/>
</dbReference>
<comment type="caution">
    <text evidence="7">The sequence shown here is derived from an EMBL/GenBank/DDBJ whole genome shotgun (WGS) entry which is preliminary data.</text>
</comment>
<dbReference type="GO" id="GO:0020037">
    <property type="term" value="F:heme binding"/>
    <property type="evidence" value="ECO:0007669"/>
    <property type="project" value="UniProtKB-UniRule"/>
</dbReference>
<evidence type="ECO:0000256" key="4">
    <source>
        <dbReference type="RuleBase" id="RU004241"/>
    </source>
</evidence>
<protein>
    <recommendedName>
        <fullName evidence="5">Peroxidase</fullName>
        <ecNumber evidence="5">1.11.1.-</ecNumber>
    </recommendedName>
</protein>
<evidence type="ECO:0000313" key="7">
    <source>
        <dbReference type="EMBL" id="KAF2092774.1"/>
    </source>
</evidence>
<keyword evidence="2" id="KW-0349">Heme</keyword>
<proteinExistence type="inferred from homology"/>
<keyword evidence="8" id="KW-1185">Reference proteome</keyword>
<dbReference type="InterPro" id="IPR002016">
    <property type="entry name" value="Haem_peroxidase"/>
</dbReference>
<gene>
    <name evidence="7" type="ORF">NA57DRAFT_49537</name>
</gene>
<dbReference type="Gene3D" id="1.10.520.10">
    <property type="match status" value="1"/>
</dbReference>
<evidence type="ECO:0000259" key="6">
    <source>
        <dbReference type="PROSITE" id="PS50873"/>
    </source>
</evidence>
<dbReference type="PANTHER" id="PTHR31356:SF53">
    <property type="entry name" value="HEME PEROXIDASE"/>
    <property type="match status" value="1"/>
</dbReference>
<evidence type="ECO:0000256" key="3">
    <source>
        <dbReference type="ARBA" id="ARBA00023002"/>
    </source>
</evidence>
<dbReference type="GO" id="GO:0046872">
    <property type="term" value="F:metal ion binding"/>
    <property type="evidence" value="ECO:0007669"/>
    <property type="project" value="UniProtKB-UniRule"/>
</dbReference>
<dbReference type="SUPFAM" id="SSF48113">
    <property type="entry name" value="Heme-dependent peroxidases"/>
    <property type="match status" value="1"/>
</dbReference>
<dbReference type="PROSITE" id="PS50873">
    <property type="entry name" value="PEROXIDASE_4"/>
    <property type="match status" value="1"/>
</dbReference>
<accession>A0A9P4I342</accession>
<dbReference type="InterPro" id="IPR010255">
    <property type="entry name" value="Haem_peroxidase_sf"/>
</dbReference>
<dbReference type="EMBL" id="ML978142">
    <property type="protein sequence ID" value="KAF2092774.1"/>
    <property type="molecule type" value="Genomic_DNA"/>
</dbReference>
<dbReference type="GO" id="GO:0034599">
    <property type="term" value="P:cellular response to oxidative stress"/>
    <property type="evidence" value="ECO:0007669"/>
    <property type="project" value="InterPro"/>
</dbReference>
<dbReference type="Gene3D" id="1.10.420.10">
    <property type="entry name" value="Peroxidase, domain 2"/>
    <property type="match status" value="1"/>
</dbReference>
<evidence type="ECO:0000256" key="1">
    <source>
        <dbReference type="ARBA" id="ARBA00022559"/>
    </source>
</evidence>
<dbReference type="PANTHER" id="PTHR31356">
    <property type="entry name" value="THYLAKOID LUMENAL 29 KDA PROTEIN, CHLOROPLASTIC-RELATED"/>
    <property type="match status" value="1"/>
</dbReference>
<dbReference type="GO" id="GO:0004601">
    <property type="term" value="F:peroxidase activity"/>
    <property type="evidence" value="ECO:0007669"/>
    <property type="project" value="UniProtKB-KW"/>
</dbReference>
<dbReference type="GO" id="GO:0042744">
    <property type="term" value="P:hydrogen peroxide catabolic process"/>
    <property type="evidence" value="ECO:0007669"/>
    <property type="project" value="TreeGrafter"/>
</dbReference>
<keyword evidence="2" id="KW-0479">Metal-binding</keyword>
<dbReference type="GO" id="GO:0000302">
    <property type="term" value="P:response to reactive oxygen species"/>
    <property type="evidence" value="ECO:0007669"/>
    <property type="project" value="TreeGrafter"/>
</dbReference>
<reference evidence="7" key="1">
    <citation type="journal article" date="2020" name="Stud. Mycol.">
        <title>101 Dothideomycetes genomes: a test case for predicting lifestyles and emergence of pathogens.</title>
        <authorList>
            <person name="Haridas S."/>
            <person name="Albert R."/>
            <person name="Binder M."/>
            <person name="Bloem J."/>
            <person name="Labutti K."/>
            <person name="Salamov A."/>
            <person name="Andreopoulos B."/>
            <person name="Baker S."/>
            <person name="Barry K."/>
            <person name="Bills G."/>
            <person name="Bluhm B."/>
            <person name="Cannon C."/>
            <person name="Castanera R."/>
            <person name="Culley D."/>
            <person name="Daum C."/>
            <person name="Ezra D."/>
            <person name="Gonzalez J."/>
            <person name="Henrissat B."/>
            <person name="Kuo A."/>
            <person name="Liang C."/>
            <person name="Lipzen A."/>
            <person name="Lutzoni F."/>
            <person name="Magnuson J."/>
            <person name="Mondo S."/>
            <person name="Nolan M."/>
            <person name="Ohm R."/>
            <person name="Pangilinan J."/>
            <person name="Park H.-J."/>
            <person name="Ramirez L."/>
            <person name="Alfaro M."/>
            <person name="Sun H."/>
            <person name="Tritt A."/>
            <person name="Yoshinaga Y."/>
            <person name="Zwiers L.-H."/>
            <person name="Turgeon B."/>
            <person name="Goodwin S."/>
            <person name="Spatafora J."/>
            <person name="Crous P."/>
            <person name="Grigoriev I."/>
        </authorList>
    </citation>
    <scope>NUCLEOTIDE SEQUENCE</scope>
    <source>
        <strain evidence="7">CBS 133067</strain>
    </source>
</reference>
<organism evidence="7 8">
    <name type="scientific">Rhizodiscina lignyota</name>
    <dbReference type="NCBI Taxonomy" id="1504668"/>
    <lineage>
        <taxon>Eukaryota</taxon>
        <taxon>Fungi</taxon>
        <taxon>Dikarya</taxon>
        <taxon>Ascomycota</taxon>
        <taxon>Pezizomycotina</taxon>
        <taxon>Dothideomycetes</taxon>
        <taxon>Pleosporomycetidae</taxon>
        <taxon>Aulographales</taxon>
        <taxon>Rhizodiscinaceae</taxon>
        <taxon>Rhizodiscina</taxon>
    </lineage>
</organism>
<feature type="domain" description="Plant heme peroxidase family profile" evidence="6">
    <location>
        <begin position="132"/>
        <end position="350"/>
    </location>
</feature>
<sequence>MRSIVDFIPSFLLPVAFFAFLPFVRASLHYPDPLTSRLEHILVDTDGAFRSGFKDAITPCDNYVSGSQLLGRETSGQWLRVAFHDFVTARVVNGTGGIDASIGFETLRAEDTGSAFNDSFAFWRPYVDAHTSMADLVAVSVVTVLNNCGGLQVPLRGGRVDATEAGAFGVPEPETSLKDTLAEFANAGFNAADSIGLTACGHSIGRVHHGGFAQVVPESAVTPNNTGGGINFDATRGTFDIDVVLEYLGGYGQRGGPLVTTDNVTVRSDLRLYESDGNKTMKTLGQSKDYFFTTCRGLFQRMIETVPKEVALSDVVKPITVKPVNVSFDLNSNGDVVLAGSIRELSMTSSPSSATIDLLTSHVVASTTAKSIGQTGSSIFGTTTYFPFSITLSRPGSSLPTALQVTFTGQRSSKFSIEPRLFYSSSLSSASIIDAPPAGSNDTSATAQFNISAVAAEIMSDVEAIVNVPTPQQGTLAPKMVAHAVRLSKNEYIYSGNVKLNVDTTLLAGVTVDIVGTGKSGKITDSYNRVTIDARA</sequence>
<evidence type="ECO:0000256" key="2">
    <source>
        <dbReference type="ARBA" id="ARBA00022617"/>
    </source>
</evidence>
<dbReference type="InterPro" id="IPR044831">
    <property type="entry name" value="Ccp1-like"/>
</dbReference>
<dbReference type="AlphaFoldDB" id="A0A9P4I342"/>
<comment type="similarity">
    <text evidence="4">Belongs to the peroxidase family.</text>
</comment>
<keyword evidence="1 5" id="KW-0575">Peroxidase</keyword>
<dbReference type="Pfam" id="PF00141">
    <property type="entry name" value="peroxidase"/>
    <property type="match status" value="1"/>
</dbReference>
<evidence type="ECO:0000256" key="5">
    <source>
        <dbReference type="RuleBase" id="RU363051"/>
    </source>
</evidence>
<keyword evidence="2" id="KW-0408">Iron</keyword>
<evidence type="ECO:0000313" key="8">
    <source>
        <dbReference type="Proteomes" id="UP000799772"/>
    </source>
</evidence>
<dbReference type="EC" id="1.11.1.-" evidence="5"/>